<dbReference type="SUPFAM" id="SSF54626">
    <property type="entry name" value="Chalcone isomerase"/>
    <property type="match status" value="1"/>
</dbReference>
<feature type="domain" description="Chalcone isomerase" evidence="3">
    <location>
        <begin position="174"/>
        <end position="345"/>
    </location>
</feature>
<gene>
    <name evidence="4" type="ORF">ZOSMA_59G00240</name>
</gene>
<dbReference type="PANTHER" id="PTHR47284:SF3">
    <property type="entry name" value="FATTY-ACID-BINDING PROTEIN 2"/>
    <property type="match status" value="1"/>
</dbReference>
<reference evidence="5" key="1">
    <citation type="journal article" date="2016" name="Nature">
        <title>The genome of the seagrass Zostera marina reveals angiosperm adaptation to the sea.</title>
        <authorList>
            <person name="Olsen J.L."/>
            <person name="Rouze P."/>
            <person name="Verhelst B."/>
            <person name="Lin Y.-C."/>
            <person name="Bayer T."/>
            <person name="Collen J."/>
            <person name="Dattolo E."/>
            <person name="De Paoli E."/>
            <person name="Dittami S."/>
            <person name="Maumus F."/>
            <person name="Michel G."/>
            <person name="Kersting A."/>
            <person name="Lauritano C."/>
            <person name="Lohaus R."/>
            <person name="Toepel M."/>
            <person name="Tonon T."/>
            <person name="Vanneste K."/>
            <person name="Amirebrahimi M."/>
            <person name="Brakel J."/>
            <person name="Bostroem C."/>
            <person name="Chovatia M."/>
            <person name="Grimwood J."/>
            <person name="Jenkins J.W."/>
            <person name="Jueterbock A."/>
            <person name="Mraz A."/>
            <person name="Stam W.T."/>
            <person name="Tice H."/>
            <person name="Bornberg-Bauer E."/>
            <person name="Green P.J."/>
            <person name="Pearson G.A."/>
            <person name="Procaccini G."/>
            <person name="Duarte C.M."/>
            <person name="Schmutz J."/>
            <person name="Reusch T.B.H."/>
            <person name="Van de Peer Y."/>
        </authorList>
    </citation>
    <scope>NUCLEOTIDE SEQUENCE [LARGE SCALE GENOMIC DNA]</scope>
    <source>
        <strain evidence="5">cv. Finnish</strain>
    </source>
</reference>
<evidence type="ECO:0000313" key="5">
    <source>
        <dbReference type="Proteomes" id="UP000036987"/>
    </source>
</evidence>
<dbReference type="EMBL" id="LFYR01001622">
    <property type="protein sequence ID" value="KMZ60464.1"/>
    <property type="molecule type" value="Genomic_DNA"/>
</dbReference>
<keyword evidence="5" id="KW-1185">Reference proteome</keyword>
<dbReference type="AlphaFoldDB" id="A0A0K9NUK2"/>
<sequence>MDSNGRFSEVFSCISKFTGALCLWLSTGSNFRLPQCSDGSKHKNSVSGINARHAACRQFIFSKVATSTVRHLWREIGQLQPLSVLSLTTSLMPPSPKISPKIIDDSLKDSTEHINGYMDQAPCEDGHQGCLGISLSNIRWIRDTVEPKTGIKFPSFLCNHLDAEEDNRRITEILVGTGSRSMKIVRVKSIKLYAFGIYVHLNSVCEKLGPKYNSVPVNELKNRSDFLEDLLREDIHMTLRMVVHYNGIKINSVKEAFEKSLRVGLQKLDPNTDYHCLNAFGSYFNDDIPLPMGTTIDFRKTADGHLITEIGGTHMGAVRSKDLCRAFFGMYIGEGPVSLDAKQDMIQNVAGLIRRC</sequence>
<evidence type="ECO:0000256" key="2">
    <source>
        <dbReference type="ARBA" id="ARBA00024426"/>
    </source>
</evidence>
<dbReference type="InterPro" id="IPR016087">
    <property type="entry name" value="Chalcone_isomerase"/>
</dbReference>
<evidence type="ECO:0000256" key="1">
    <source>
        <dbReference type="ARBA" id="ARBA00007166"/>
    </source>
</evidence>
<evidence type="ECO:0000313" key="4">
    <source>
        <dbReference type="EMBL" id="KMZ60464.1"/>
    </source>
</evidence>
<proteinExistence type="inferred from homology"/>
<keyword evidence="4" id="KW-0413">Isomerase</keyword>
<dbReference type="PANTHER" id="PTHR47284">
    <property type="entry name" value="FATTY-ACID-BINDING PROTEIN 2"/>
    <property type="match status" value="1"/>
</dbReference>
<comment type="caution">
    <text evidence="4">The sequence shown here is derived from an EMBL/GenBank/DDBJ whole genome shotgun (WGS) entry which is preliminary data.</text>
</comment>
<dbReference type="Pfam" id="PF16035">
    <property type="entry name" value="Chalcone_2"/>
    <property type="match status" value="1"/>
</dbReference>
<protein>
    <recommendedName>
        <fullName evidence="2">Chalcone--flavanone isomerase</fullName>
    </recommendedName>
</protein>
<dbReference type="GO" id="GO:0005504">
    <property type="term" value="F:fatty acid binding"/>
    <property type="evidence" value="ECO:0000318"/>
    <property type="project" value="GO_Central"/>
</dbReference>
<dbReference type="GO" id="GO:0009570">
    <property type="term" value="C:chloroplast stroma"/>
    <property type="evidence" value="ECO:0000318"/>
    <property type="project" value="GO_Central"/>
</dbReference>
<dbReference type="InterPro" id="IPR016089">
    <property type="entry name" value="Chalcone_isomerase_bundle_sf"/>
</dbReference>
<dbReference type="OMA" id="MDQRPCE"/>
<accession>A0A0K9NUK2</accession>
<name>A0A0K9NUK2_ZOSMR</name>
<comment type="similarity">
    <text evidence="1">Belongs to the chalcone isomerase family.</text>
</comment>
<dbReference type="InterPro" id="IPR036298">
    <property type="entry name" value="Chalcone_isomerase_sf"/>
</dbReference>
<dbReference type="Gene3D" id="1.10.890.20">
    <property type="match status" value="1"/>
</dbReference>
<dbReference type="Proteomes" id="UP000036987">
    <property type="component" value="Unassembled WGS sequence"/>
</dbReference>
<dbReference type="OrthoDB" id="18193at2759"/>
<organism evidence="4 5">
    <name type="scientific">Zostera marina</name>
    <name type="common">Eelgrass</name>
    <dbReference type="NCBI Taxonomy" id="29655"/>
    <lineage>
        <taxon>Eukaryota</taxon>
        <taxon>Viridiplantae</taxon>
        <taxon>Streptophyta</taxon>
        <taxon>Embryophyta</taxon>
        <taxon>Tracheophyta</taxon>
        <taxon>Spermatophyta</taxon>
        <taxon>Magnoliopsida</taxon>
        <taxon>Liliopsida</taxon>
        <taxon>Zosteraceae</taxon>
        <taxon>Zostera</taxon>
    </lineage>
</organism>
<dbReference type="Gene3D" id="3.50.70.10">
    <property type="match status" value="1"/>
</dbReference>
<dbReference type="InterPro" id="IPR016088">
    <property type="entry name" value="Chalcone_isomerase_3-sand"/>
</dbReference>
<dbReference type="GO" id="GO:0016872">
    <property type="term" value="F:intramolecular lyase activity"/>
    <property type="evidence" value="ECO:0007669"/>
    <property type="project" value="InterPro"/>
</dbReference>
<evidence type="ECO:0000259" key="3">
    <source>
        <dbReference type="Pfam" id="PF16035"/>
    </source>
</evidence>